<protein>
    <recommendedName>
        <fullName evidence="3">Sulfotransferase domain-containing protein</fullName>
    </recommendedName>
</protein>
<keyword evidence="2" id="KW-0808">Transferase</keyword>
<accession>A0A1R3VDL1</accession>
<evidence type="ECO:0000259" key="3">
    <source>
        <dbReference type="Pfam" id="PF00685"/>
    </source>
</evidence>
<dbReference type="GO" id="GO:0008146">
    <property type="term" value="F:sulfotransferase activity"/>
    <property type="evidence" value="ECO:0007669"/>
    <property type="project" value="InterPro"/>
</dbReference>
<dbReference type="Proteomes" id="UP000188388">
    <property type="component" value="Unassembled WGS sequence"/>
</dbReference>
<dbReference type="STRING" id="1631249.BQ8794_50087"/>
<evidence type="ECO:0000313" key="4">
    <source>
        <dbReference type="EMBL" id="SIT57985.1"/>
    </source>
</evidence>
<reference evidence="5" key="1">
    <citation type="submission" date="2017-01" db="EMBL/GenBank/DDBJ databases">
        <authorList>
            <person name="Brunel B."/>
        </authorList>
    </citation>
    <scope>NUCLEOTIDE SEQUENCE [LARGE SCALE GENOMIC DNA]</scope>
</reference>
<dbReference type="RefSeq" id="WP_143744666.1">
    <property type="nucleotide sequence ID" value="NZ_FTPD01000045.1"/>
</dbReference>
<feature type="domain" description="Sulfotransferase" evidence="3">
    <location>
        <begin position="64"/>
        <end position="226"/>
    </location>
</feature>
<dbReference type="AlphaFoldDB" id="A0A1R3VDL1"/>
<dbReference type="Gene3D" id="3.40.50.300">
    <property type="entry name" value="P-loop containing nucleotide triphosphate hydrolases"/>
    <property type="match status" value="1"/>
</dbReference>
<organism evidence="4 5">
    <name type="scientific">Mesorhizobium prunaredense</name>
    <dbReference type="NCBI Taxonomy" id="1631249"/>
    <lineage>
        <taxon>Bacteria</taxon>
        <taxon>Pseudomonadati</taxon>
        <taxon>Pseudomonadota</taxon>
        <taxon>Alphaproteobacteria</taxon>
        <taxon>Hyphomicrobiales</taxon>
        <taxon>Phyllobacteriaceae</taxon>
        <taxon>Mesorhizobium</taxon>
    </lineage>
</organism>
<dbReference type="InterPro" id="IPR000863">
    <property type="entry name" value="Sulfotransferase_dom"/>
</dbReference>
<evidence type="ECO:0000256" key="2">
    <source>
        <dbReference type="ARBA" id="ARBA00022679"/>
    </source>
</evidence>
<comment type="similarity">
    <text evidence="1">Belongs to the sulfotransferase 1 family.</text>
</comment>
<dbReference type="SUPFAM" id="SSF52540">
    <property type="entry name" value="P-loop containing nucleoside triphosphate hydrolases"/>
    <property type="match status" value="1"/>
</dbReference>
<sequence>MSLLSNFFARKPSLLVVSFPKSGRTWLRVMLDDLGVDAAYTHDGSDHKDLRDMTQISADKTRYKRQRILFLTRDPRDTAVSGYFQVNKRHGLEAGPIGDCIRSPKHGVEKIALFNLQWFAAATHMRKIALLRYEDVQRDTNDALRSIGKFLGRSFDESQLADVAVSRSFKQMQQSEISGELGARYGGRLQPRDPDDPESFKVRKGKVGGYLDYLSADDVAFCDDVLARLDYWRRLDEAFQRHGISYADDRAGVN</sequence>
<name>A0A1R3VDL1_9HYPH</name>
<gene>
    <name evidence="4" type="ORF">BQ8794_50087</name>
</gene>
<evidence type="ECO:0000256" key="1">
    <source>
        <dbReference type="ARBA" id="ARBA00005771"/>
    </source>
</evidence>
<dbReference type="InterPro" id="IPR027417">
    <property type="entry name" value="P-loop_NTPase"/>
</dbReference>
<keyword evidence="5" id="KW-1185">Reference proteome</keyword>
<dbReference type="PANTHER" id="PTHR11783">
    <property type="entry name" value="SULFOTRANSFERASE SULT"/>
    <property type="match status" value="1"/>
</dbReference>
<dbReference type="EMBL" id="FTPD01000045">
    <property type="protein sequence ID" value="SIT57985.1"/>
    <property type="molecule type" value="Genomic_DNA"/>
</dbReference>
<proteinExistence type="inferred from homology"/>
<dbReference type="Pfam" id="PF00685">
    <property type="entry name" value="Sulfotransfer_1"/>
    <property type="match status" value="1"/>
</dbReference>
<evidence type="ECO:0000313" key="5">
    <source>
        <dbReference type="Proteomes" id="UP000188388"/>
    </source>
</evidence>